<sequence length="156" mass="16562">MAQHDNILQLTPELSGAGLRIGVVMSRFNSEVSEALLSACTAELRERGVAPKDVLIVTVPGALEIPVALQKLALTGKYDALIALGAVIRGETYHFEVVANESAAGIMSVQLDTGIPIANGVLTTDNEDQAMRRTAQKGKEAAQVAIEMANLLRRIV</sequence>
<dbReference type="Proteomes" id="UP000321201">
    <property type="component" value="Unassembled WGS sequence"/>
</dbReference>
<accession>A0A5C7ETN3</accession>
<dbReference type="PANTHER" id="PTHR21058">
    <property type="entry name" value="6,7-DIMETHYL-8-RIBITYLLUMAZINE SYNTHASE DMRL SYNTHASE LUMAZINE SYNTHASE"/>
    <property type="match status" value="1"/>
</dbReference>
<dbReference type="AlphaFoldDB" id="A0A5C7ETN3"/>
<gene>
    <name evidence="7" type="primary">ribH</name>
    <name evidence="8" type="ORF">FR698_13875</name>
</gene>
<dbReference type="HAMAP" id="MF_00178">
    <property type="entry name" value="Lumazine_synth"/>
    <property type="match status" value="1"/>
</dbReference>
<evidence type="ECO:0000313" key="9">
    <source>
        <dbReference type="Proteomes" id="UP000321201"/>
    </source>
</evidence>
<dbReference type="InterPro" id="IPR036467">
    <property type="entry name" value="LS/RS_sf"/>
</dbReference>
<comment type="function">
    <text evidence="7">Catalyzes the formation of 6,7-dimethyl-8-ribityllumazine by condensation of 5-amino-6-(D-ribitylamino)uracil with 3,4-dihydroxy-2-butanone 4-phosphate. This is the penultimate step in the biosynthesis of riboflavin.</text>
</comment>
<comment type="similarity">
    <text evidence="2 7">Belongs to the DMRL synthase family.</text>
</comment>
<dbReference type="GO" id="GO:0005829">
    <property type="term" value="C:cytosol"/>
    <property type="evidence" value="ECO:0007669"/>
    <property type="project" value="TreeGrafter"/>
</dbReference>
<feature type="active site" description="Proton donor" evidence="7">
    <location>
        <position position="94"/>
    </location>
</feature>
<feature type="binding site" evidence="7">
    <location>
        <position position="133"/>
    </location>
    <ligand>
        <name>(2S)-2-hydroxy-3-oxobutyl phosphate</name>
        <dbReference type="ChEBI" id="CHEBI:58830"/>
    </ligand>
</feature>
<evidence type="ECO:0000256" key="6">
    <source>
        <dbReference type="ARBA" id="ARBA00048785"/>
    </source>
</evidence>
<dbReference type="EC" id="2.5.1.78" evidence="3 7"/>
<feature type="binding site" evidence="7">
    <location>
        <begin position="62"/>
        <end position="64"/>
    </location>
    <ligand>
        <name>5-amino-6-(D-ribitylamino)uracil</name>
        <dbReference type="ChEBI" id="CHEBI:15934"/>
    </ligand>
</feature>
<evidence type="ECO:0000313" key="8">
    <source>
        <dbReference type="EMBL" id="TXF10717.1"/>
    </source>
</evidence>
<comment type="caution">
    <text evidence="8">The sequence shown here is derived from an EMBL/GenBank/DDBJ whole genome shotgun (WGS) entry which is preliminary data.</text>
</comment>
<evidence type="ECO:0000256" key="5">
    <source>
        <dbReference type="ARBA" id="ARBA00022679"/>
    </source>
</evidence>
<feature type="binding site" evidence="7">
    <location>
        <position position="28"/>
    </location>
    <ligand>
        <name>5-amino-6-(D-ribitylamino)uracil</name>
        <dbReference type="ChEBI" id="CHEBI:15934"/>
    </ligand>
</feature>
<evidence type="ECO:0000256" key="3">
    <source>
        <dbReference type="ARBA" id="ARBA00012664"/>
    </source>
</evidence>
<dbReference type="InterPro" id="IPR002180">
    <property type="entry name" value="LS/RS"/>
</dbReference>
<keyword evidence="9" id="KW-1185">Reference proteome</keyword>
<name>A0A5C7ETN3_9PROT</name>
<proteinExistence type="inferred from homology"/>
<dbReference type="GO" id="GO:0009231">
    <property type="term" value="P:riboflavin biosynthetic process"/>
    <property type="evidence" value="ECO:0007669"/>
    <property type="project" value="UniProtKB-UniRule"/>
</dbReference>
<dbReference type="UniPathway" id="UPA00275">
    <property type="reaction ID" value="UER00404"/>
</dbReference>
<keyword evidence="5 7" id="KW-0808">Transferase</keyword>
<feature type="binding site" evidence="7">
    <location>
        <begin position="91"/>
        <end position="92"/>
    </location>
    <ligand>
        <name>(2S)-2-hydroxy-3-oxobutyl phosphate</name>
        <dbReference type="ChEBI" id="CHEBI:58830"/>
    </ligand>
</feature>
<dbReference type="SUPFAM" id="SSF52121">
    <property type="entry name" value="Lumazine synthase"/>
    <property type="match status" value="1"/>
</dbReference>
<feature type="binding site" evidence="7">
    <location>
        <position position="119"/>
    </location>
    <ligand>
        <name>5-amino-6-(D-ribitylamino)uracil</name>
        <dbReference type="ChEBI" id="CHEBI:15934"/>
    </ligand>
</feature>
<comment type="pathway">
    <text evidence="1 7">Cofactor biosynthesis; riboflavin biosynthesis; riboflavin from 2-hydroxy-3-oxobutyl phosphate and 5-amino-6-(D-ribitylamino)uracil: step 1/2.</text>
</comment>
<feature type="binding site" evidence="7">
    <location>
        <begin position="86"/>
        <end position="88"/>
    </location>
    <ligand>
        <name>5-amino-6-(D-ribitylamino)uracil</name>
        <dbReference type="ChEBI" id="CHEBI:15934"/>
    </ligand>
</feature>
<dbReference type="GO" id="GO:0000906">
    <property type="term" value="F:6,7-dimethyl-8-ribityllumazine synthase activity"/>
    <property type="evidence" value="ECO:0007669"/>
    <property type="project" value="UniProtKB-UniRule"/>
</dbReference>
<keyword evidence="4 7" id="KW-0686">Riboflavin biosynthesis</keyword>
<dbReference type="Pfam" id="PF00885">
    <property type="entry name" value="DMRL_synthase"/>
    <property type="match status" value="1"/>
</dbReference>
<protein>
    <recommendedName>
        <fullName evidence="3 7">6,7-dimethyl-8-ribityllumazine synthase</fullName>
        <shortName evidence="7">DMRL synthase</shortName>
        <shortName evidence="7">LS</shortName>
        <shortName evidence="7">Lumazine synthase</shortName>
        <ecNumber evidence="3 7">2.5.1.78</ecNumber>
    </recommendedName>
</protein>
<comment type="catalytic activity">
    <reaction evidence="6 7">
        <text>(2S)-2-hydroxy-3-oxobutyl phosphate + 5-amino-6-(D-ribitylamino)uracil = 6,7-dimethyl-8-(1-D-ribityl)lumazine + phosphate + 2 H2O + H(+)</text>
        <dbReference type="Rhea" id="RHEA:26152"/>
        <dbReference type="ChEBI" id="CHEBI:15377"/>
        <dbReference type="ChEBI" id="CHEBI:15378"/>
        <dbReference type="ChEBI" id="CHEBI:15934"/>
        <dbReference type="ChEBI" id="CHEBI:43474"/>
        <dbReference type="ChEBI" id="CHEBI:58201"/>
        <dbReference type="ChEBI" id="CHEBI:58830"/>
        <dbReference type="EC" id="2.5.1.78"/>
    </reaction>
</comment>
<dbReference type="PANTHER" id="PTHR21058:SF0">
    <property type="entry name" value="6,7-DIMETHYL-8-RIBITYLLUMAZINE SYNTHASE"/>
    <property type="match status" value="1"/>
</dbReference>
<evidence type="ECO:0000256" key="1">
    <source>
        <dbReference type="ARBA" id="ARBA00004917"/>
    </source>
</evidence>
<dbReference type="RefSeq" id="WP_147800798.1">
    <property type="nucleotide sequence ID" value="NZ_VPFL01000023.1"/>
</dbReference>
<evidence type="ECO:0000256" key="7">
    <source>
        <dbReference type="HAMAP-Rule" id="MF_00178"/>
    </source>
</evidence>
<dbReference type="InParanoid" id="A0A5C7ETN3"/>
<reference evidence="8 9" key="1">
    <citation type="submission" date="2019-08" db="EMBL/GenBank/DDBJ databases">
        <title>Pelomicrobium methylotrophicum gen. nov., sp. nov. a moderately thermophilic, facultatively anaerobic, lithoautotrophic and methylotrophic bacterium isolated from a terrestrial mud volcano.</title>
        <authorList>
            <person name="Slobodkina G.B."/>
            <person name="Merkel A.Y."/>
            <person name="Slobodkin A.I."/>
        </authorList>
    </citation>
    <scope>NUCLEOTIDE SEQUENCE [LARGE SCALE GENOMIC DNA]</scope>
    <source>
        <strain evidence="8 9">SM250</strain>
    </source>
</reference>
<organism evidence="8 9">
    <name type="scientific">Pelomicrobium methylotrophicum</name>
    <dbReference type="NCBI Taxonomy" id="2602750"/>
    <lineage>
        <taxon>Bacteria</taxon>
        <taxon>Pseudomonadati</taxon>
        <taxon>Pseudomonadota</taxon>
        <taxon>Hydrogenophilia</taxon>
        <taxon>Hydrogenophilia incertae sedis</taxon>
        <taxon>Pelomicrobium</taxon>
    </lineage>
</organism>
<dbReference type="NCBIfam" id="TIGR00114">
    <property type="entry name" value="lumazine-synth"/>
    <property type="match status" value="1"/>
</dbReference>
<dbReference type="CDD" id="cd09209">
    <property type="entry name" value="Lumazine_synthase-I"/>
    <property type="match status" value="1"/>
</dbReference>
<dbReference type="Gene3D" id="3.40.50.960">
    <property type="entry name" value="Lumazine/riboflavin synthase"/>
    <property type="match status" value="1"/>
</dbReference>
<dbReference type="GO" id="GO:0009349">
    <property type="term" value="C:riboflavin synthase complex"/>
    <property type="evidence" value="ECO:0007669"/>
    <property type="project" value="UniProtKB-UniRule"/>
</dbReference>
<dbReference type="FunCoup" id="A0A5C7ETN3">
    <property type="interactions" value="576"/>
</dbReference>
<dbReference type="InterPro" id="IPR034964">
    <property type="entry name" value="LS"/>
</dbReference>
<dbReference type="OrthoDB" id="5294612at2"/>
<evidence type="ECO:0000256" key="2">
    <source>
        <dbReference type="ARBA" id="ARBA00007424"/>
    </source>
</evidence>
<evidence type="ECO:0000256" key="4">
    <source>
        <dbReference type="ARBA" id="ARBA00022619"/>
    </source>
</evidence>
<dbReference type="EMBL" id="VPFL01000023">
    <property type="protein sequence ID" value="TXF10717.1"/>
    <property type="molecule type" value="Genomic_DNA"/>
</dbReference>